<dbReference type="STRING" id="212667.VFDL14_04655"/>
<keyword evidence="4" id="KW-0050">Antiport</keyword>
<feature type="transmembrane region" description="Helical" evidence="12">
    <location>
        <begin position="51"/>
        <end position="73"/>
    </location>
</feature>
<feature type="transmembrane region" description="Helical" evidence="12">
    <location>
        <begin position="275"/>
        <end position="296"/>
    </location>
</feature>
<dbReference type="GO" id="GO:0042910">
    <property type="term" value="F:xenobiotic transmembrane transporter activity"/>
    <property type="evidence" value="ECO:0007669"/>
    <property type="project" value="InterPro"/>
</dbReference>
<feature type="transmembrane region" description="Helical" evidence="12">
    <location>
        <begin position="240"/>
        <end position="263"/>
    </location>
</feature>
<evidence type="ECO:0000313" key="13">
    <source>
        <dbReference type="EMBL" id="KDN30029.1"/>
    </source>
</evidence>
<dbReference type="GO" id="GO:0006811">
    <property type="term" value="P:monoatomic ion transport"/>
    <property type="evidence" value="ECO:0007669"/>
    <property type="project" value="UniProtKB-KW"/>
</dbReference>
<evidence type="ECO:0000256" key="6">
    <source>
        <dbReference type="ARBA" id="ARBA00022692"/>
    </source>
</evidence>
<dbReference type="Pfam" id="PF01554">
    <property type="entry name" value="MatE"/>
    <property type="match status" value="2"/>
</dbReference>
<evidence type="ECO:0000256" key="2">
    <source>
        <dbReference type="ARBA" id="ARBA00013489"/>
    </source>
</evidence>
<keyword evidence="9 12" id="KW-0472">Membrane</keyword>
<dbReference type="RefSeq" id="WP_032549009.1">
    <property type="nucleotide sequence ID" value="NZ_JFFR01000002.1"/>
</dbReference>
<feature type="transmembrane region" description="Helical" evidence="12">
    <location>
        <begin position="316"/>
        <end position="335"/>
    </location>
</feature>
<comment type="subcellular location">
    <subcellularLocation>
        <location evidence="1">Cell inner membrane</location>
        <topology evidence="1">Multi-pass membrane protein</topology>
    </subcellularLocation>
</comment>
<comment type="caution">
    <text evidence="13">The sequence shown here is derived from an EMBL/GenBank/DDBJ whole genome shotgun (WGS) entry which is preliminary data.</text>
</comment>
<feature type="transmembrane region" description="Helical" evidence="12">
    <location>
        <begin position="93"/>
        <end position="116"/>
    </location>
</feature>
<keyword evidence="5" id="KW-1003">Cell membrane</keyword>
<evidence type="ECO:0000256" key="5">
    <source>
        <dbReference type="ARBA" id="ARBA00022475"/>
    </source>
</evidence>
<organism evidence="13 14">
    <name type="scientific">Vibrio fortis</name>
    <dbReference type="NCBI Taxonomy" id="212667"/>
    <lineage>
        <taxon>Bacteria</taxon>
        <taxon>Pseudomonadati</taxon>
        <taxon>Pseudomonadota</taxon>
        <taxon>Gammaproteobacteria</taxon>
        <taxon>Vibrionales</taxon>
        <taxon>Vibrionaceae</taxon>
        <taxon>Vibrio</taxon>
    </lineage>
</organism>
<feature type="transmembrane region" description="Helical" evidence="12">
    <location>
        <begin position="158"/>
        <end position="180"/>
    </location>
</feature>
<keyword evidence="3" id="KW-0813">Transport</keyword>
<dbReference type="EMBL" id="JFFR01000002">
    <property type="protein sequence ID" value="KDN30029.1"/>
    <property type="molecule type" value="Genomic_DNA"/>
</dbReference>
<keyword evidence="6 12" id="KW-0812">Transmembrane</keyword>
<feature type="transmembrane region" description="Helical" evidence="12">
    <location>
        <begin position="386"/>
        <end position="406"/>
    </location>
</feature>
<dbReference type="GO" id="GO:0005886">
    <property type="term" value="C:plasma membrane"/>
    <property type="evidence" value="ECO:0007669"/>
    <property type="project" value="UniProtKB-SubCell"/>
</dbReference>
<keyword evidence="7 12" id="KW-1133">Transmembrane helix</keyword>
<evidence type="ECO:0000256" key="9">
    <source>
        <dbReference type="ARBA" id="ARBA00023136"/>
    </source>
</evidence>
<gene>
    <name evidence="13" type="ORF">VFDL14_04655</name>
</gene>
<evidence type="ECO:0000256" key="11">
    <source>
        <dbReference type="ARBA" id="ARBA00031636"/>
    </source>
</evidence>
<proteinExistence type="predicted"/>
<dbReference type="Proteomes" id="UP000027219">
    <property type="component" value="Unassembled WGS sequence"/>
</dbReference>
<name>A0A066V0K2_9VIBR</name>
<dbReference type="PANTHER" id="PTHR43298:SF2">
    <property type="entry name" value="FMN_FAD EXPORTER YEEO-RELATED"/>
    <property type="match status" value="1"/>
</dbReference>
<reference evidence="13 14" key="1">
    <citation type="submission" date="2014-02" db="EMBL/GenBank/DDBJ databases">
        <title>Vibrio fortis Dalian14 Genome Sequencing.</title>
        <authorList>
            <person name="Wang Y."/>
            <person name="Song L."/>
            <person name="Liu G."/>
            <person name="Ding J."/>
        </authorList>
    </citation>
    <scope>NUCLEOTIDE SEQUENCE [LARGE SCALE GENOMIC DNA]</scope>
    <source>
        <strain evidence="13 14">Dalian14</strain>
    </source>
</reference>
<evidence type="ECO:0000256" key="8">
    <source>
        <dbReference type="ARBA" id="ARBA00023065"/>
    </source>
</evidence>
<feature type="transmembrane region" description="Helical" evidence="12">
    <location>
        <begin position="418"/>
        <end position="437"/>
    </location>
</feature>
<evidence type="ECO:0000256" key="3">
    <source>
        <dbReference type="ARBA" id="ARBA00022448"/>
    </source>
</evidence>
<evidence type="ECO:0000256" key="7">
    <source>
        <dbReference type="ARBA" id="ARBA00022989"/>
    </source>
</evidence>
<feature type="transmembrane region" description="Helical" evidence="12">
    <location>
        <begin position="347"/>
        <end position="365"/>
    </location>
</feature>
<dbReference type="InterPro" id="IPR048279">
    <property type="entry name" value="MdtK-like"/>
</dbReference>
<evidence type="ECO:0000256" key="4">
    <source>
        <dbReference type="ARBA" id="ARBA00022449"/>
    </source>
</evidence>
<evidence type="ECO:0000256" key="1">
    <source>
        <dbReference type="ARBA" id="ARBA00004429"/>
    </source>
</evidence>
<dbReference type="InterPro" id="IPR002528">
    <property type="entry name" value="MATE_fam"/>
</dbReference>
<dbReference type="InterPro" id="IPR050222">
    <property type="entry name" value="MATE_MdtK"/>
</dbReference>
<accession>A0A066V0K2</accession>
<sequence length="456" mass="49081">MHRYKTEASNLIKLATPVLIASVAQTGMGFVDTVMAGGVSAIDMAAVSIAASIWLPSILFGVGLLMALVPVVAQLNGSGRQEKISFEIQQGAVMALLISIPIVGVLFQTQGILNLMDVEPLMAAKTNGYMHAVMYAVPAFLLFQTLRSFTDGMSLTKPAMVIGFIGLLLNIPLNWMFVYGKLGAPALGGVGCGVATAIVYWVMFALLLGYVMTSKRLSKINLFGQFHKPQLKAQVRLFKLGFPVAAALFFEVTLFAVVALLVAPLGPMIVAAHQVAINFSSLVFMLPMSVGAAVSIRVGHKLGENNTEGAKIATHVGILVGLAMSLATAFITVVFREQIALLYTENQAVITIAMQLLLFAAVYQCTDAIQVIAAGALRGYKDMRSIFNRTFIAYWILGLPLGYILGMTDWIVEPMGAHGFWTGFIVGLSSAALLLGLRLRWMHKQDDTVQLAFSER</sequence>
<dbReference type="NCBIfam" id="TIGR00797">
    <property type="entry name" value="matE"/>
    <property type="match status" value="1"/>
</dbReference>
<dbReference type="GO" id="GO:0015297">
    <property type="term" value="F:antiporter activity"/>
    <property type="evidence" value="ECO:0007669"/>
    <property type="project" value="UniProtKB-KW"/>
</dbReference>
<dbReference type="CDD" id="cd13131">
    <property type="entry name" value="MATE_NorM_like"/>
    <property type="match status" value="1"/>
</dbReference>
<keyword evidence="8" id="KW-0406">Ion transport</keyword>
<evidence type="ECO:0000256" key="10">
    <source>
        <dbReference type="ARBA" id="ARBA00030855"/>
    </source>
</evidence>
<protein>
    <recommendedName>
        <fullName evidence="2">Multidrug resistance protein NorM</fullName>
    </recommendedName>
    <alternativeName>
        <fullName evidence="11">Multidrug-efflux transporter</fullName>
    </alternativeName>
    <alternativeName>
        <fullName evidence="10">Na(+)/drug antiporter</fullName>
    </alternativeName>
</protein>
<dbReference type="OrthoDB" id="9780160at2"/>
<evidence type="ECO:0000256" key="12">
    <source>
        <dbReference type="SAM" id="Phobius"/>
    </source>
</evidence>
<dbReference type="PIRSF" id="PIRSF006603">
    <property type="entry name" value="DinF"/>
    <property type="match status" value="1"/>
</dbReference>
<dbReference type="AlphaFoldDB" id="A0A066V0K2"/>
<keyword evidence="14" id="KW-1185">Reference proteome</keyword>
<feature type="transmembrane region" description="Helical" evidence="12">
    <location>
        <begin position="186"/>
        <end position="211"/>
    </location>
</feature>
<feature type="transmembrane region" description="Helical" evidence="12">
    <location>
        <begin position="128"/>
        <end position="146"/>
    </location>
</feature>
<dbReference type="PANTHER" id="PTHR43298">
    <property type="entry name" value="MULTIDRUG RESISTANCE PROTEIN NORM-RELATED"/>
    <property type="match status" value="1"/>
</dbReference>
<evidence type="ECO:0000313" key="14">
    <source>
        <dbReference type="Proteomes" id="UP000027219"/>
    </source>
</evidence>